<protein>
    <recommendedName>
        <fullName evidence="3">Ig-like domain-containing protein</fullName>
    </recommendedName>
</protein>
<feature type="compositionally biased region" description="Basic and acidic residues" evidence="2">
    <location>
        <begin position="744"/>
        <end position="754"/>
    </location>
</feature>
<dbReference type="PANTHER" id="PTHR21261:SF17">
    <property type="entry name" value="BEAT VI"/>
    <property type="match status" value="1"/>
</dbReference>
<name>A0A6H5J0J4_9HYME</name>
<dbReference type="PROSITE" id="PS50297">
    <property type="entry name" value="ANK_REP_REGION"/>
    <property type="match status" value="2"/>
</dbReference>
<dbReference type="SUPFAM" id="SSF48726">
    <property type="entry name" value="Immunoglobulin"/>
    <property type="match status" value="1"/>
</dbReference>
<dbReference type="InterPro" id="IPR013783">
    <property type="entry name" value="Ig-like_fold"/>
</dbReference>
<organism evidence="4 5">
    <name type="scientific">Trichogramma brassicae</name>
    <dbReference type="NCBI Taxonomy" id="86971"/>
    <lineage>
        <taxon>Eukaryota</taxon>
        <taxon>Metazoa</taxon>
        <taxon>Ecdysozoa</taxon>
        <taxon>Arthropoda</taxon>
        <taxon>Hexapoda</taxon>
        <taxon>Insecta</taxon>
        <taxon>Pterygota</taxon>
        <taxon>Neoptera</taxon>
        <taxon>Endopterygota</taxon>
        <taxon>Hymenoptera</taxon>
        <taxon>Apocrita</taxon>
        <taxon>Proctotrupomorpha</taxon>
        <taxon>Chalcidoidea</taxon>
        <taxon>Trichogrammatidae</taxon>
        <taxon>Trichogramma</taxon>
    </lineage>
</organism>
<dbReference type="Proteomes" id="UP000479190">
    <property type="component" value="Unassembled WGS sequence"/>
</dbReference>
<feature type="repeat" description="ANK" evidence="1">
    <location>
        <begin position="301"/>
        <end position="333"/>
    </location>
</feature>
<keyword evidence="1" id="KW-0040">ANK repeat</keyword>
<dbReference type="Pfam" id="PF12796">
    <property type="entry name" value="Ank_2"/>
    <property type="match status" value="1"/>
</dbReference>
<dbReference type="PANTHER" id="PTHR21261">
    <property type="entry name" value="BEAT PROTEIN"/>
    <property type="match status" value="1"/>
</dbReference>
<dbReference type="InterPro" id="IPR013106">
    <property type="entry name" value="Ig_V-set"/>
</dbReference>
<evidence type="ECO:0000313" key="5">
    <source>
        <dbReference type="Proteomes" id="UP000479190"/>
    </source>
</evidence>
<dbReference type="InterPro" id="IPR036179">
    <property type="entry name" value="Ig-like_dom_sf"/>
</dbReference>
<dbReference type="AlphaFoldDB" id="A0A6H5J0J4"/>
<gene>
    <name evidence="4" type="ORF">TBRA_LOCUS15062</name>
</gene>
<dbReference type="Gene3D" id="1.25.40.20">
    <property type="entry name" value="Ankyrin repeat-containing domain"/>
    <property type="match status" value="2"/>
</dbReference>
<evidence type="ECO:0000256" key="2">
    <source>
        <dbReference type="SAM" id="MobiDB-lite"/>
    </source>
</evidence>
<dbReference type="InterPro" id="IPR007110">
    <property type="entry name" value="Ig-like_dom"/>
</dbReference>
<dbReference type="FunFam" id="2.60.40.10:FF:000437">
    <property type="entry name" value="Beat-IIIc, isoform A"/>
    <property type="match status" value="1"/>
</dbReference>
<proteinExistence type="predicted"/>
<feature type="repeat" description="ANK" evidence="1">
    <location>
        <begin position="374"/>
        <end position="406"/>
    </location>
</feature>
<evidence type="ECO:0000313" key="4">
    <source>
        <dbReference type="EMBL" id="CAB0043474.1"/>
    </source>
</evidence>
<dbReference type="EMBL" id="CADCXV010001316">
    <property type="protein sequence ID" value="CAB0043474.1"/>
    <property type="molecule type" value="Genomic_DNA"/>
</dbReference>
<evidence type="ECO:0000259" key="3">
    <source>
        <dbReference type="PROSITE" id="PS50835"/>
    </source>
</evidence>
<dbReference type="PROSITE" id="PS50835">
    <property type="entry name" value="IG_LIKE"/>
    <property type="match status" value="2"/>
</dbReference>
<accession>A0A6H5J0J4</accession>
<dbReference type="SMART" id="SM00409">
    <property type="entry name" value="IG"/>
    <property type="match status" value="1"/>
</dbReference>
<dbReference type="InterPro" id="IPR002110">
    <property type="entry name" value="Ankyrin_rpt"/>
</dbReference>
<dbReference type="Pfam" id="PF07686">
    <property type="entry name" value="V-set"/>
    <property type="match status" value="1"/>
</dbReference>
<dbReference type="SUPFAM" id="SSF48403">
    <property type="entry name" value="Ankyrin repeat"/>
    <property type="match status" value="1"/>
</dbReference>
<evidence type="ECO:0000256" key="1">
    <source>
        <dbReference type="PROSITE-ProRule" id="PRU00023"/>
    </source>
</evidence>
<dbReference type="InterPro" id="IPR036770">
    <property type="entry name" value="Ankyrin_rpt-contain_sf"/>
</dbReference>
<feature type="region of interest" description="Disordered" evidence="2">
    <location>
        <begin position="725"/>
        <end position="784"/>
    </location>
</feature>
<dbReference type="SMART" id="SM00248">
    <property type="entry name" value="ANK"/>
    <property type="match status" value="3"/>
</dbReference>
<feature type="domain" description="Ig-like" evidence="3">
    <location>
        <begin position="619"/>
        <end position="660"/>
    </location>
</feature>
<dbReference type="OrthoDB" id="6351205at2759"/>
<dbReference type="Gene3D" id="2.60.40.10">
    <property type="entry name" value="Immunoglobulins"/>
    <property type="match status" value="1"/>
</dbReference>
<reference evidence="4 5" key="1">
    <citation type="submission" date="2020-02" db="EMBL/GenBank/DDBJ databases">
        <authorList>
            <person name="Ferguson B K."/>
        </authorList>
    </citation>
    <scope>NUCLEOTIDE SEQUENCE [LARGE SCALE GENOMIC DNA]</scope>
</reference>
<sequence>MFWRLIRRTVVIICRPNSSSHFFYRFLISTYSQFIINDNAKIEIDEKEKKRKHRRKIGAYKLYHKDDTNIMSRAMKLIEQGIITVRQAKLLYNIPTRTMYEKLANAGIPTTPSGKSAKRKKTLVIPRGPRHARACINHRNESQLAAQLYAIAHLSNAGRLHNCNAAGVHRCVCIHKWRQDCLEARSLYICCARHLSDENNYFDSNWSLSTLQLFLTLHKNETVYHPAQNESVRINRRRPSTEYLRIKRERRAQRHYFYENPRVTRATSCVIQDLFDVDYAKIIFEINNDIRARLVSARDKLGQTPLHGAMKNRCIDLMEWLLTKGADPNAVNDNGETPLHIISRYAKTDDLARMFFWSCDEKKKTLQLDAKDKRGWTPLHLAMNSGTRFMIKSLLERGADPHLANVDGKTPLHVICDRDDDKKAELFFEICEERKQIVQLDAKDNLGRTPLQYAVSQFQPRTTPASREDRILPNAVYVARGINCCCSVPPPPLPPPLPGLFKSTTSLKNLKIIVPERVRVGDSALLTCSYDLEDAQLYAIKWYFEDEEFYRFVPKKQPPHDTFPVRNIQVNVSGSNMQDVTLVNVRRKHTGRYKCEVSEDQPRYDTKLQEADIFVVDVPEMEPRILVDKQRLADGDTLRANCTSGASRPAANVTWTVNGKPRALAVAARAGRREAPHALLAQSRHAGPVSGLSVEAALLRRDSPGLQGLEHGGRAAGRALRRLAAQPSVQREQRNYRSTPVVLQDDHTHAESNPRHTNGRSLDDGNEVIIEPTTTHRSIIHVHE</sequence>
<dbReference type="PROSITE" id="PS50088">
    <property type="entry name" value="ANK_REPEAT"/>
    <property type="match status" value="2"/>
</dbReference>
<feature type="domain" description="Ig-like" evidence="3">
    <location>
        <begin position="498"/>
        <end position="614"/>
    </location>
</feature>
<dbReference type="InterPro" id="IPR003599">
    <property type="entry name" value="Ig_sub"/>
</dbReference>
<keyword evidence="5" id="KW-1185">Reference proteome</keyword>